<reference evidence="3 4" key="1">
    <citation type="submission" date="2022-05" db="EMBL/GenBank/DDBJ databases">
        <title>S8-45 Sphingomonas ultraviolaceadurans.</title>
        <authorList>
            <person name="Liu Y."/>
        </authorList>
    </citation>
    <scope>NUCLEOTIDE SEQUENCE [LARGE SCALE GENOMIC DNA]</scope>
    <source>
        <strain evidence="3 4">S8-45</strain>
    </source>
</reference>
<accession>A0ABY5MYB3</accession>
<gene>
    <name evidence="3" type="ORF">M1K48_00085</name>
</gene>
<dbReference type="Gene3D" id="3.40.50.2000">
    <property type="entry name" value="Glycogen Phosphorylase B"/>
    <property type="match status" value="1"/>
</dbReference>
<keyword evidence="2" id="KW-0808">Transferase</keyword>
<evidence type="ECO:0000313" key="3">
    <source>
        <dbReference type="EMBL" id="UUR08088.1"/>
    </source>
</evidence>
<evidence type="ECO:0000256" key="2">
    <source>
        <dbReference type="ARBA" id="ARBA00022679"/>
    </source>
</evidence>
<dbReference type="SUPFAM" id="SSF53756">
    <property type="entry name" value="UDP-Glycosyltransferase/glycogen phosphorylase"/>
    <property type="match status" value="1"/>
</dbReference>
<protein>
    <recommendedName>
        <fullName evidence="5">Glycosyltransferase</fullName>
    </recommendedName>
</protein>
<name>A0ABY5MYB3_9SPHN</name>
<dbReference type="PANTHER" id="PTHR12526">
    <property type="entry name" value="GLYCOSYLTRANSFERASE"/>
    <property type="match status" value="1"/>
</dbReference>
<dbReference type="Pfam" id="PF13692">
    <property type="entry name" value="Glyco_trans_1_4"/>
    <property type="match status" value="1"/>
</dbReference>
<sequence>MSAGKPSVCLVTNELYPLGPGGIGRMLYNFARHNQDLGSPADIHFLVPPILLSSRADAREVLEQALDGLATLHVCPALKSVPSPLAQLLAKAEEYPWTSEWLYGESYRYYLGLRLAQERIGRPFDFVEFPDFGGWAVASLEAKRAGMDFAETVISARVHSTQGILYGVERFAYDPGHWAGIMFDAERHLFANADLIVGHDPAIIDYTARNYALQERWDGRTVLEFPPVYIRTAPGTYVGADEVEVPPADDARDFLFGSRLQPVKRPDLFIRAAILYLETQPDYRGTFRLVCGGWDRVFIDNLKSLVPDKLSERIRFVERADSDERQHYIDRSIVIVPSDYESLCLFAFEAALAGRKVILNGVCPAFGNGFRWRDRENCLLFDGSVESLAATMHDALTWRPTGGIEVAPSAPYWLSHRDGESAPVQAGATPHRVFCYGANSTSEVYRHIDVAADLEQALRAQGRTSDIIIQIPRGSFDEGDPEAEAIRKRGWTVAFSSGNRECPSMFAHRLLALGDGAVLLLPFGYEPNAAFVGSAFDVHAANPSLALVGGHVEGIDGLTARSDHLKVYSGAAPSTALLSGRIAPAMSLVSLDAIRRTGFDPLAGGLWFEVFARTCALNGESIAVLPMVAGTLDLVARGKVETTKRISAGLLDQLGRSAGWQARLLSVEPVQVPSEGGGPIALDHNQLRQALRISPARRDRQWEPVGWHNSVGVLVHPIDGEITIAELPGVSRRVSAVTGYVRNFSSDNDGAMVAIALARSNVSADRIRQIVESGEHAEEMAVSGWSKIEPGADLKIFLPCLGVSKGNDKMLLISRVPDGGSEANAEIVFVGVELQSDNNTIG</sequence>
<evidence type="ECO:0008006" key="5">
    <source>
        <dbReference type="Google" id="ProtNLM"/>
    </source>
</evidence>
<dbReference type="RefSeq" id="WP_249503867.1">
    <property type="nucleotide sequence ID" value="NZ_CP097253.1"/>
</dbReference>
<dbReference type="Proteomes" id="UP000831921">
    <property type="component" value="Chromosome"/>
</dbReference>
<dbReference type="EMBL" id="CP097253">
    <property type="protein sequence ID" value="UUR08088.1"/>
    <property type="molecule type" value="Genomic_DNA"/>
</dbReference>
<organism evidence="3 4">
    <name type="scientific">Sphingomonas glaciei</name>
    <dbReference type="NCBI Taxonomy" id="2938948"/>
    <lineage>
        <taxon>Bacteria</taxon>
        <taxon>Pseudomonadati</taxon>
        <taxon>Pseudomonadota</taxon>
        <taxon>Alphaproteobacteria</taxon>
        <taxon>Sphingomonadales</taxon>
        <taxon>Sphingomonadaceae</taxon>
        <taxon>Sphingomonas</taxon>
    </lineage>
</organism>
<evidence type="ECO:0000313" key="4">
    <source>
        <dbReference type="Proteomes" id="UP000831921"/>
    </source>
</evidence>
<keyword evidence="1" id="KW-0328">Glycosyltransferase</keyword>
<keyword evidence="4" id="KW-1185">Reference proteome</keyword>
<dbReference type="PANTHER" id="PTHR12526:SF510">
    <property type="entry name" value="D-INOSITOL 3-PHOSPHATE GLYCOSYLTRANSFERASE"/>
    <property type="match status" value="1"/>
</dbReference>
<proteinExistence type="predicted"/>
<evidence type="ECO:0000256" key="1">
    <source>
        <dbReference type="ARBA" id="ARBA00022676"/>
    </source>
</evidence>